<dbReference type="Proteomes" id="UP001549119">
    <property type="component" value="Unassembled WGS sequence"/>
</dbReference>
<name>A0ABV2NUM3_9HYPH</name>
<protein>
    <recommendedName>
        <fullName evidence="3">Lipoprotein</fullName>
    </recommendedName>
</protein>
<comment type="caution">
    <text evidence="1">The sequence shown here is derived from an EMBL/GenBank/DDBJ whole genome shotgun (WGS) entry which is preliminary data.</text>
</comment>
<evidence type="ECO:0000313" key="2">
    <source>
        <dbReference type="Proteomes" id="UP001549119"/>
    </source>
</evidence>
<reference evidence="1 2" key="1">
    <citation type="submission" date="2024-06" db="EMBL/GenBank/DDBJ databases">
        <title>Genomics of switchgrass bacterial isolates.</title>
        <authorList>
            <person name="Shade A."/>
        </authorList>
    </citation>
    <scope>NUCLEOTIDE SEQUENCE [LARGE SCALE GENOMIC DNA]</scope>
    <source>
        <strain evidence="1 2">PvP084</strain>
    </source>
</reference>
<proteinExistence type="predicted"/>
<evidence type="ECO:0000313" key="1">
    <source>
        <dbReference type="EMBL" id="MET3870031.1"/>
    </source>
</evidence>
<dbReference type="RefSeq" id="WP_209651146.1">
    <property type="nucleotide sequence ID" value="NZ_JBEPNV010000005.1"/>
</dbReference>
<gene>
    <name evidence="1" type="ORF">ABIC20_007416</name>
</gene>
<organism evidence="1 2">
    <name type="scientific">Methylobacterium radiotolerans</name>
    <dbReference type="NCBI Taxonomy" id="31998"/>
    <lineage>
        <taxon>Bacteria</taxon>
        <taxon>Pseudomonadati</taxon>
        <taxon>Pseudomonadota</taxon>
        <taxon>Alphaproteobacteria</taxon>
        <taxon>Hyphomicrobiales</taxon>
        <taxon>Methylobacteriaceae</taxon>
        <taxon>Methylobacterium</taxon>
    </lineage>
</organism>
<sequence length="133" mass="15143">MQPAQPAPVRQAEPVQIRSRDAVKAFCNYWETSERGSQQVERFELFEAEVGISCGGEPRDFLTDVKINPDQEVELIGSGQLRTNDYHLLFNPLYQVYEFDEGTGRLRISGTGLPTKGYMKGPYTVEIYPSHKR</sequence>
<accession>A0ABV2NUM3</accession>
<evidence type="ECO:0008006" key="3">
    <source>
        <dbReference type="Google" id="ProtNLM"/>
    </source>
</evidence>
<dbReference type="EMBL" id="JBEPNW010000008">
    <property type="protein sequence ID" value="MET3870031.1"/>
    <property type="molecule type" value="Genomic_DNA"/>
</dbReference>
<keyword evidence="2" id="KW-1185">Reference proteome</keyword>